<dbReference type="Gene3D" id="1.10.287.950">
    <property type="entry name" value="Methyl-accepting chemotaxis protein"/>
    <property type="match status" value="1"/>
</dbReference>
<feature type="transmembrane region" description="Helical" evidence="4">
    <location>
        <begin position="196"/>
        <end position="214"/>
    </location>
</feature>
<dbReference type="RefSeq" id="WP_310840231.1">
    <property type="nucleotide sequence ID" value="NZ_JAVLSJ010000007.1"/>
</dbReference>
<evidence type="ECO:0000313" key="7">
    <source>
        <dbReference type="EMBL" id="MDR9849509.1"/>
    </source>
</evidence>
<comment type="caution">
    <text evidence="7">The sequence shown here is derived from an EMBL/GenBank/DDBJ whole genome shotgun (WGS) entry which is preliminary data.</text>
</comment>
<dbReference type="PANTHER" id="PTHR43531:SF11">
    <property type="entry name" value="METHYL-ACCEPTING CHEMOTAXIS PROTEIN 3"/>
    <property type="match status" value="1"/>
</dbReference>
<dbReference type="InterPro" id="IPR004090">
    <property type="entry name" value="Chemotax_Me-accpt_rcpt"/>
</dbReference>
<sequence length="517" mass="54993">MSRPGFRLLTVGQRLFVLILLASMGLVATAIVSLRQIGNVYEAASYAQVNTVPSVTTLDDAQAAFNAMRERVYFYLINLDPADRARLVLEMDQLRARMNGHLKTYGDAYISDETDGAMLAEVVARIAGFEEVRNRLLVESGRSLVHDSHTALGLEFRAAIDSVQASFARHRSYNVALGEASALSAREIISHALESVAFVAGTVLLALIAAGWLLTRTLLHQMGGEPGEVVTVMQRLSDGDLLQQIRLKPGCADSMMHAIRKMVERLGRVVAEVRGNAEGMAETAAEVSATAQLLATAATEQASGVAQTSTALSQIHAAILTTADNARLTDQIASAAAVEAHQCADTVGEMVAAIQVIAGKIAIIDDIAYQTNLLALNATIEAAHAGQHGAGFAVVAGEVRRLAERSQAAAEEIDQVARDHTVLASRVERQLGDMVPTIARTSALVQEIVQSSEQQSAAVSQISAAASQLAQVVQQNSISSEELAVTSEELNRRATTLRSSVGFFQCQLARGMQASLA</sequence>
<dbReference type="InterPro" id="IPR024478">
    <property type="entry name" value="HlyB_4HB_MCP"/>
</dbReference>
<keyword evidence="1" id="KW-0145">Chemotaxis</keyword>
<evidence type="ECO:0000313" key="8">
    <source>
        <dbReference type="Proteomes" id="UP001246576"/>
    </source>
</evidence>
<keyword evidence="4" id="KW-0812">Transmembrane</keyword>
<dbReference type="InterPro" id="IPR051310">
    <property type="entry name" value="MCP_chemotaxis"/>
</dbReference>
<keyword evidence="8" id="KW-1185">Reference proteome</keyword>
<organism evidence="7 8">
    <name type="scientific">Herbaspirillum huttiense subsp. lycopersici</name>
    <dbReference type="NCBI Taxonomy" id="3074428"/>
    <lineage>
        <taxon>Bacteria</taxon>
        <taxon>Pseudomonadati</taxon>
        <taxon>Pseudomonadota</taxon>
        <taxon>Betaproteobacteria</taxon>
        <taxon>Burkholderiales</taxon>
        <taxon>Oxalobacteraceae</taxon>
        <taxon>Herbaspirillum</taxon>
    </lineage>
</organism>
<dbReference type="PRINTS" id="PR00260">
    <property type="entry name" value="CHEMTRNSDUCR"/>
</dbReference>
<dbReference type="SMART" id="SM00283">
    <property type="entry name" value="MA"/>
    <property type="match status" value="1"/>
</dbReference>
<evidence type="ECO:0000256" key="3">
    <source>
        <dbReference type="PROSITE-ProRule" id="PRU00284"/>
    </source>
</evidence>
<evidence type="ECO:0000256" key="2">
    <source>
        <dbReference type="ARBA" id="ARBA00029447"/>
    </source>
</evidence>
<feature type="domain" description="Methyl-accepting transducer" evidence="5">
    <location>
        <begin position="276"/>
        <end position="491"/>
    </location>
</feature>
<dbReference type="PROSITE" id="PS50885">
    <property type="entry name" value="HAMP"/>
    <property type="match status" value="1"/>
</dbReference>
<dbReference type="Pfam" id="PF12729">
    <property type="entry name" value="4HB_MCP_1"/>
    <property type="match status" value="1"/>
</dbReference>
<dbReference type="Pfam" id="PF00015">
    <property type="entry name" value="MCPsignal"/>
    <property type="match status" value="1"/>
</dbReference>
<protein>
    <submittedName>
        <fullName evidence="7">Methyl-accepting chemotaxis protein</fullName>
    </submittedName>
</protein>
<dbReference type="EMBL" id="JAVLSJ010000007">
    <property type="protein sequence ID" value="MDR9849509.1"/>
    <property type="molecule type" value="Genomic_DNA"/>
</dbReference>
<proteinExistence type="inferred from homology"/>
<evidence type="ECO:0000259" key="5">
    <source>
        <dbReference type="PROSITE" id="PS50111"/>
    </source>
</evidence>
<dbReference type="PROSITE" id="PS50111">
    <property type="entry name" value="CHEMOTAXIS_TRANSDUC_2"/>
    <property type="match status" value="1"/>
</dbReference>
<keyword evidence="4" id="KW-0472">Membrane</keyword>
<keyword evidence="4" id="KW-1133">Transmembrane helix</keyword>
<dbReference type="InterPro" id="IPR004089">
    <property type="entry name" value="MCPsignal_dom"/>
</dbReference>
<dbReference type="InterPro" id="IPR003660">
    <property type="entry name" value="HAMP_dom"/>
</dbReference>
<dbReference type="PANTHER" id="PTHR43531">
    <property type="entry name" value="PROTEIN ICFG"/>
    <property type="match status" value="1"/>
</dbReference>
<gene>
    <name evidence="7" type="ORF">RI048_14840</name>
</gene>
<evidence type="ECO:0000259" key="6">
    <source>
        <dbReference type="PROSITE" id="PS50885"/>
    </source>
</evidence>
<feature type="domain" description="HAMP" evidence="6">
    <location>
        <begin position="228"/>
        <end position="271"/>
    </location>
</feature>
<comment type="similarity">
    <text evidence="2">Belongs to the methyl-accepting chemotaxis (MCP) protein family.</text>
</comment>
<evidence type="ECO:0000256" key="1">
    <source>
        <dbReference type="ARBA" id="ARBA00022500"/>
    </source>
</evidence>
<dbReference type="SUPFAM" id="SSF58104">
    <property type="entry name" value="Methyl-accepting chemotaxis protein (MCP) signaling domain"/>
    <property type="match status" value="1"/>
</dbReference>
<evidence type="ECO:0000256" key="4">
    <source>
        <dbReference type="SAM" id="Phobius"/>
    </source>
</evidence>
<name>A0ABU2EMW2_9BURK</name>
<reference evidence="7" key="1">
    <citation type="submission" date="2023-09" db="EMBL/GenBank/DDBJ databases">
        <title>Description of first Herbaspirillum huttiense subsp. nephrolepsisexaltata and Herbaspirillum huttiense subsp. lycopersicon.</title>
        <authorList>
            <person name="Poudel M."/>
            <person name="Sharma A."/>
            <person name="Goss E."/>
            <person name="Tapia J.H."/>
            <person name="Harmon C.M."/>
            <person name="Jones J.B."/>
        </authorList>
    </citation>
    <scope>NUCLEOTIDE SEQUENCE</scope>
    <source>
        <strain evidence="7">SE1</strain>
    </source>
</reference>
<accession>A0ABU2EMW2</accession>
<dbReference type="Proteomes" id="UP001246576">
    <property type="component" value="Unassembled WGS sequence"/>
</dbReference>
<keyword evidence="3" id="KW-0807">Transducer</keyword>